<comment type="caution">
    <text evidence="1">The sequence shown here is derived from an EMBL/GenBank/DDBJ whole genome shotgun (WGS) entry which is preliminary data.</text>
</comment>
<dbReference type="AlphaFoldDB" id="A0ABD2D2K0"/>
<dbReference type="Proteomes" id="UP001607303">
    <property type="component" value="Unassembled WGS sequence"/>
</dbReference>
<name>A0ABD2D2K0_VESMC</name>
<gene>
    <name evidence="1" type="ORF">V1477_000089</name>
</gene>
<sequence length="259" mass="29850">MKHLEKLYRGHWKGLFAPYARIFFLSRSGQQEPSYNGLKGTKERKIFSLTIFFSETIEPRKTVLGSLERALRALHEPSYNGLKGTKERKIFSLTIFFAETIAPRKTGPGSLESALRALYAHIFFIKIWPIGAESRVIKKNQTRVIGKGSSRPTRPYFFYQDLTNRGRVITKNRTGVVGKGSSRPTRPYFFCQDLTNRSRKNCTGVIGKGSSRPTRPYFFCQDLTNRSRVITHLEKPDWVHRKGLFAHYTAIFFLSRSDQ</sequence>
<keyword evidence="2" id="KW-1185">Reference proteome</keyword>
<proteinExistence type="predicted"/>
<evidence type="ECO:0008006" key="3">
    <source>
        <dbReference type="Google" id="ProtNLM"/>
    </source>
</evidence>
<reference evidence="1 2" key="1">
    <citation type="journal article" date="2024" name="Ann. Entomol. Soc. Am.">
        <title>Genomic analyses of the southern and eastern yellowjacket wasps (Hymenoptera: Vespidae) reveal evolutionary signatures of social life.</title>
        <authorList>
            <person name="Catto M.A."/>
            <person name="Caine P.B."/>
            <person name="Orr S.E."/>
            <person name="Hunt B.G."/>
            <person name="Goodisman M.A.D."/>
        </authorList>
    </citation>
    <scope>NUCLEOTIDE SEQUENCE [LARGE SCALE GENOMIC DNA]</scope>
    <source>
        <strain evidence="1">232</strain>
        <tissue evidence="1">Head and thorax</tissue>
    </source>
</reference>
<evidence type="ECO:0000313" key="1">
    <source>
        <dbReference type="EMBL" id="KAL2751613.1"/>
    </source>
</evidence>
<dbReference type="EMBL" id="JAYRBN010000002">
    <property type="protein sequence ID" value="KAL2751613.1"/>
    <property type="molecule type" value="Genomic_DNA"/>
</dbReference>
<accession>A0ABD2D2K0</accession>
<protein>
    <recommendedName>
        <fullName evidence="3">Ribosomal protein S3</fullName>
    </recommendedName>
</protein>
<evidence type="ECO:0000313" key="2">
    <source>
        <dbReference type="Proteomes" id="UP001607303"/>
    </source>
</evidence>
<organism evidence="1 2">
    <name type="scientific">Vespula maculifrons</name>
    <name type="common">Eastern yellow jacket</name>
    <name type="synonym">Wasp</name>
    <dbReference type="NCBI Taxonomy" id="7453"/>
    <lineage>
        <taxon>Eukaryota</taxon>
        <taxon>Metazoa</taxon>
        <taxon>Ecdysozoa</taxon>
        <taxon>Arthropoda</taxon>
        <taxon>Hexapoda</taxon>
        <taxon>Insecta</taxon>
        <taxon>Pterygota</taxon>
        <taxon>Neoptera</taxon>
        <taxon>Endopterygota</taxon>
        <taxon>Hymenoptera</taxon>
        <taxon>Apocrita</taxon>
        <taxon>Aculeata</taxon>
        <taxon>Vespoidea</taxon>
        <taxon>Vespidae</taxon>
        <taxon>Vespinae</taxon>
        <taxon>Vespula</taxon>
    </lineage>
</organism>